<feature type="transmembrane region" description="Helical" evidence="9">
    <location>
        <begin position="37"/>
        <end position="61"/>
    </location>
</feature>
<gene>
    <name evidence="11" type="ORF">FHS55_000645</name>
</gene>
<comment type="similarity">
    <text evidence="2">Belongs to the binding-protein-dependent transport system permease family. HisMQ subfamily.</text>
</comment>
<dbReference type="InterPro" id="IPR035906">
    <property type="entry name" value="MetI-like_sf"/>
</dbReference>
<evidence type="ECO:0000256" key="1">
    <source>
        <dbReference type="ARBA" id="ARBA00004429"/>
    </source>
</evidence>
<evidence type="ECO:0000256" key="9">
    <source>
        <dbReference type="RuleBase" id="RU363032"/>
    </source>
</evidence>
<evidence type="ECO:0000256" key="7">
    <source>
        <dbReference type="ARBA" id="ARBA00022989"/>
    </source>
</evidence>
<evidence type="ECO:0000256" key="3">
    <source>
        <dbReference type="ARBA" id="ARBA00022448"/>
    </source>
</evidence>
<dbReference type="InterPro" id="IPR043429">
    <property type="entry name" value="ArtM/GltK/GlnP/TcyL/YhdX-like"/>
</dbReference>
<evidence type="ECO:0000256" key="4">
    <source>
        <dbReference type="ARBA" id="ARBA00022475"/>
    </source>
</evidence>
<accession>A0A839Z359</accession>
<sequence>MIMNLLAQAGDGFLWLMGVIGLNADLMDRYGLRFLGGIWVTLQLVFLSVGIGAVLSLPLAIARIEGGKVARSVSFGYSYFFRGTPLLAQTFLIYYGAGQFREALTDIGLWWFFRDAFNCAVFTFTLNTAAYQCEILRGGIQSLPVGQTEGGKAMGLTRYQIYRTILLPQAYAVGLRPLGNELILMIKSSAIASVVTVYDLMGVTRLAFSRSYDMEVYLWAAALYLLMVEIVRRVWNLLERRLNRHQLLSR</sequence>
<dbReference type="Pfam" id="PF00528">
    <property type="entry name" value="BPD_transp_1"/>
    <property type="match status" value="1"/>
</dbReference>
<dbReference type="GO" id="GO:0006865">
    <property type="term" value="P:amino acid transport"/>
    <property type="evidence" value="ECO:0007669"/>
    <property type="project" value="TreeGrafter"/>
</dbReference>
<dbReference type="InterPro" id="IPR010065">
    <property type="entry name" value="AA_ABC_transptr_permease_3TM"/>
</dbReference>
<dbReference type="Gene3D" id="1.10.3720.10">
    <property type="entry name" value="MetI-like"/>
    <property type="match status" value="1"/>
</dbReference>
<evidence type="ECO:0000256" key="5">
    <source>
        <dbReference type="ARBA" id="ARBA00022519"/>
    </source>
</evidence>
<keyword evidence="3 9" id="KW-0813">Transport</keyword>
<comment type="caution">
    <text evidence="11">The sequence shown here is derived from an EMBL/GenBank/DDBJ whole genome shotgun (WGS) entry which is preliminary data.</text>
</comment>
<proteinExistence type="inferred from homology"/>
<feature type="domain" description="ABC transmembrane type-1" evidence="10">
    <location>
        <begin position="38"/>
        <end position="236"/>
    </location>
</feature>
<keyword evidence="6 9" id="KW-0812">Transmembrane</keyword>
<evidence type="ECO:0000259" key="10">
    <source>
        <dbReference type="PROSITE" id="PS50928"/>
    </source>
</evidence>
<dbReference type="InterPro" id="IPR000515">
    <property type="entry name" value="MetI-like"/>
</dbReference>
<dbReference type="CDD" id="cd06261">
    <property type="entry name" value="TM_PBP2"/>
    <property type="match status" value="1"/>
</dbReference>
<evidence type="ECO:0000313" key="12">
    <source>
        <dbReference type="Proteomes" id="UP000533469"/>
    </source>
</evidence>
<feature type="transmembrane region" description="Helical" evidence="9">
    <location>
        <begin position="216"/>
        <end position="235"/>
    </location>
</feature>
<protein>
    <submittedName>
        <fullName evidence="11">Polar amino acid transport system permease protein</fullName>
    </submittedName>
</protein>
<dbReference type="EMBL" id="JACICD010000001">
    <property type="protein sequence ID" value="MBB3770059.1"/>
    <property type="molecule type" value="Genomic_DNA"/>
</dbReference>
<dbReference type="NCBIfam" id="TIGR01726">
    <property type="entry name" value="HEQRo_perm_3TM"/>
    <property type="match status" value="1"/>
</dbReference>
<evidence type="ECO:0000256" key="6">
    <source>
        <dbReference type="ARBA" id="ARBA00022692"/>
    </source>
</evidence>
<keyword evidence="5" id="KW-0997">Cell inner membrane</keyword>
<dbReference type="PANTHER" id="PTHR30614:SF10">
    <property type="entry name" value="ARGININE ABC TRANSPORTER PERMEASE PROTEIN ARTM"/>
    <property type="match status" value="1"/>
</dbReference>
<evidence type="ECO:0000256" key="8">
    <source>
        <dbReference type="ARBA" id="ARBA00023136"/>
    </source>
</evidence>
<dbReference type="GO" id="GO:0043190">
    <property type="term" value="C:ATP-binding cassette (ABC) transporter complex"/>
    <property type="evidence" value="ECO:0007669"/>
    <property type="project" value="InterPro"/>
</dbReference>
<organism evidence="11 12">
    <name type="scientific">Ancylobacter tetraedralis</name>
    <dbReference type="NCBI Taxonomy" id="217068"/>
    <lineage>
        <taxon>Bacteria</taxon>
        <taxon>Pseudomonadati</taxon>
        <taxon>Pseudomonadota</taxon>
        <taxon>Alphaproteobacteria</taxon>
        <taxon>Hyphomicrobiales</taxon>
        <taxon>Xanthobacteraceae</taxon>
        <taxon>Ancylobacter</taxon>
    </lineage>
</organism>
<comment type="subcellular location">
    <subcellularLocation>
        <location evidence="1">Cell inner membrane</location>
        <topology evidence="1">Multi-pass membrane protein</topology>
    </subcellularLocation>
    <subcellularLocation>
        <location evidence="9">Cell membrane</location>
        <topology evidence="9">Multi-pass membrane protein</topology>
    </subcellularLocation>
</comment>
<name>A0A839Z359_9HYPH</name>
<dbReference type="Proteomes" id="UP000533469">
    <property type="component" value="Unassembled WGS sequence"/>
</dbReference>
<keyword evidence="8 9" id="KW-0472">Membrane</keyword>
<reference evidence="11 12" key="1">
    <citation type="submission" date="2020-08" db="EMBL/GenBank/DDBJ databases">
        <title>Genomic Encyclopedia of Type Strains, Phase IV (KMG-IV): sequencing the most valuable type-strain genomes for metagenomic binning, comparative biology and taxonomic classification.</title>
        <authorList>
            <person name="Goeker M."/>
        </authorList>
    </citation>
    <scope>NUCLEOTIDE SEQUENCE [LARGE SCALE GENOMIC DNA]</scope>
    <source>
        <strain evidence="11 12">DSM 5895</strain>
    </source>
</reference>
<dbReference type="GO" id="GO:0022857">
    <property type="term" value="F:transmembrane transporter activity"/>
    <property type="evidence" value="ECO:0007669"/>
    <property type="project" value="InterPro"/>
</dbReference>
<evidence type="ECO:0000256" key="2">
    <source>
        <dbReference type="ARBA" id="ARBA00010072"/>
    </source>
</evidence>
<dbReference type="SUPFAM" id="SSF161098">
    <property type="entry name" value="MetI-like"/>
    <property type="match status" value="1"/>
</dbReference>
<dbReference type="PROSITE" id="PS50928">
    <property type="entry name" value="ABC_TM1"/>
    <property type="match status" value="1"/>
</dbReference>
<keyword evidence="4" id="KW-1003">Cell membrane</keyword>
<dbReference type="PANTHER" id="PTHR30614">
    <property type="entry name" value="MEMBRANE COMPONENT OF AMINO ACID ABC TRANSPORTER"/>
    <property type="match status" value="1"/>
</dbReference>
<keyword evidence="7 9" id="KW-1133">Transmembrane helix</keyword>
<evidence type="ECO:0000313" key="11">
    <source>
        <dbReference type="EMBL" id="MBB3770059.1"/>
    </source>
</evidence>
<dbReference type="AlphaFoldDB" id="A0A839Z359"/>
<keyword evidence="12" id="KW-1185">Reference proteome</keyword>